<proteinExistence type="predicted"/>
<name>A0A3E0GWX3_9PSEU</name>
<dbReference type="AlphaFoldDB" id="A0A3E0GWX3"/>
<organism evidence="2 3">
    <name type="scientific">Kutzneria buriramensis</name>
    <dbReference type="NCBI Taxonomy" id="1045776"/>
    <lineage>
        <taxon>Bacteria</taxon>
        <taxon>Bacillati</taxon>
        <taxon>Actinomycetota</taxon>
        <taxon>Actinomycetes</taxon>
        <taxon>Pseudonocardiales</taxon>
        <taxon>Pseudonocardiaceae</taxon>
        <taxon>Kutzneria</taxon>
    </lineage>
</organism>
<evidence type="ECO:0008006" key="4">
    <source>
        <dbReference type="Google" id="ProtNLM"/>
    </source>
</evidence>
<dbReference type="Proteomes" id="UP000256269">
    <property type="component" value="Unassembled WGS sequence"/>
</dbReference>
<keyword evidence="1" id="KW-0472">Membrane</keyword>
<reference evidence="2 3" key="1">
    <citation type="submission" date="2018-08" db="EMBL/GenBank/DDBJ databases">
        <title>Genomic Encyclopedia of Archaeal and Bacterial Type Strains, Phase II (KMG-II): from individual species to whole genera.</title>
        <authorList>
            <person name="Goeker M."/>
        </authorList>
    </citation>
    <scope>NUCLEOTIDE SEQUENCE [LARGE SCALE GENOMIC DNA]</scope>
    <source>
        <strain evidence="2 3">DSM 45791</strain>
    </source>
</reference>
<feature type="transmembrane region" description="Helical" evidence="1">
    <location>
        <begin position="55"/>
        <end position="76"/>
    </location>
</feature>
<feature type="transmembrane region" description="Helical" evidence="1">
    <location>
        <begin position="96"/>
        <end position="116"/>
    </location>
</feature>
<gene>
    <name evidence="2" type="ORF">BCF44_126105</name>
</gene>
<sequence length="119" mass="12350">MRVTSPSHRRNRLLYALLAALVIMVVTAVPAAAATTYVVALAGTLKDVLLNIRNWIIAILATVATTFLTVGGLRYLAANGDPGEVEKAKSAFRNAAIGFGLAALAPLVVDALTHIVGGL</sequence>
<dbReference type="EMBL" id="QUNO01000026">
    <property type="protein sequence ID" value="REH28663.1"/>
    <property type="molecule type" value="Genomic_DNA"/>
</dbReference>
<evidence type="ECO:0000313" key="2">
    <source>
        <dbReference type="EMBL" id="REH28663.1"/>
    </source>
</evidence>
<keyword evidence="3" id="KW-1185">Reference proteome</keyword>
<keyword evidence="1" id="KW-0812">Transmembrane</keyword>
<protein>
    <recommendedName>
        <fullName evidence="4">TrbC/VIRB2 family protein</fullName>
    </recommendedName>
</protein>
<accession>A0A3E0GWX3</accession>
<dbReference type="InterPro" id="IPR043993">
    <property type="entry name" value="T4SS_pilin"/>
</dbReference>
<evidence type="ECO:0000313" key="3">
    <source>
        <dbReference type="Proteomes" id="UP000256269"/>
    </source>
</evidence>
<evidence type="ECO:0000256" key="1">
    <source>
        <dbReference type="SAM" id="Phobius"/>
    </source>
</evidence>
<dbReference type="Pfam" id="PF18895">
    <property type="entry name" value="T4SS_pilin"/>
    <property type="match status" value="1"/>
</dbReference>
<comment type="caution">
    <text evidence="2">The sequence shown here is derived from an EMBL/GenBank/DDBJ whole genome shotgun (WGS) entry which is preliminary data.</text>
</comment>
<keyword evidence="1" id="KW-1133">Transmembrane helix</keyword>